<feature type="domain" description="UvrD-like helicase C-terminal" evidence="18">
    <location>
        <begin position="408"/>
        <end position="778"/>
    </location>
</feature>
<dbReference type="PANTHER" id="PTHR11070:SF55">
    <property type="entry name" value="DNA 3'-5' HELICASE"/>
    <property type="match status" value="1"/>
</dbReference>
<feature type="region of interest" description="Disordered" evidence="16">
    <location>
        <begin position="589"/>
        <end position="622"/>
    </location>
</feature>
<evidence type="ECO:0000256" key="4">
    <source>
        <dbReference type="ARBA" id="ARBA00022763"/>
    </source>
</evidence>
<keyword evidence="8 15" id="KW-0067">ATP-binding</keyword>
<reference evidence="19 20" key="1">
    <citation type="journal article" date="2017" name="Int. J. Syst. Evol. Microbiol.">
        <title>Pseudokineococcus basanitobsidens sp. nov., isolated from volcanic rock.</title>
        <authorList>
            <person name="Lee D.W."/>
            <person name="Park M.Y."/>
            <person name="Kim J.J."/>
            <person name="Kim B.S."/>
        </authorList>
    </citation>
    <scope>NUCLEOTIDE SEQUENCE [LARGE SCALE GENOMIC DNA]</scope>
    <source>
        <strain evidence="19 20">DSM 103726</strain>
    </source>
</reference>
<dbReference type="InterPro" id="IPR014016">
    <property type="entry name" value="UvrD-like_ATP-bd"/>
</dbReference>
<keyword evidence="20" id="KW-1185">Reference proteome</keyword>
<feature type="compositionally biased region" description="Gly residues" evidence="16">
    <location>
        <begin position="604"/>
        <end position="617"/>
    </location>
</feature>
<keyword evidence="9" id="KW-0238">DNA-binding</keyword>
<evidence type="ECO:0000259" key="17">
    <source>
        <dbReference type="PROSITE" id="PS51198"/>
    </source>
</evidence>
<evidence type="ECO:0000256" key="15">
    <source>
        <dbReference type="PROSITE-ProRule" id="PRU00560"/>
    </source>
</evidence>
<dbReference type="InterPro" id="IPR038726">
    <property type="entry name" value="PDDEXK_AddAB-type"/>
</dbReference>
<dbReference type="InterPro" id="IPR014017">
    <property type="entry name" value="DNA_helicase_UvrD-like_C"/>
</dbReference>
<feature type="compositionally biased region" description="Low complexity" evidence="16">
    <location>
        <begin position="931"/>
        <end position="942"/>
    </location>
</feature>
<keyword evidence="5 15" id="KW-0378">Hydrolase</keyword>
<comment type="caution">
    <text evidence="19">The sequence shown here is derived from an EMBL/GenBank/DDBJ whole genome shotgun (WGS) entry which is preliminary data.</text>
</comment>
<dbReference type="InterPro" id="IPR013986">
    <property type="entry name" value="DExx_box_DNA_helicase_dom_sf"/>
</dbReference>
<evidence type="ECO:0000256" key="8">
    <source>
        <dbReference type="ARBA" id="ARBA00022840"/>
    </source>
</evidence>
<dbReference type="InterPro" id="IPR000212">
    <property type="entry name" value="DNA_helicase_UvrD/REP"/>
</dbReference>
<dbReference type="Gene3D" id="3.40.50.300">
    <property type="entry name" value="P-loop containing nucleotide triphosphate hydrolases"/>
    <property type="match status" value="2"/>
</dbReference>
<proteinExistence type="inferred from homology"/>
<evidence type="ECO:0000256" key="14">
    <source>
        <dbReference type="ARBA" id="ARBA00048988"/>
    </source>
</evidence>
<keyword evidence="2" id="KW-0540">Nuclease</keyword>
<keyword evidence="10" id="KW-0234">DNA repair</keyword>
<evidence type="ECO:0000256" key="1">
    <source>
        <dbReference type="ARBA" id="ARBA00009922"/>
    </source>
</evidence>
<evidence type="ECO:0000256" key="5">
    <source>
        <dbReference type="ARBA" id="ARBA00022801"/>
    </source>
</evidence>
<dbReference type="InterPro" id="IPR011604">
    <property type="entry name" value="PDDEXK-like_dom_sf"/>
</dbReference>
<evidence type="ECO:0000256" key="2">
    <source>
        <dbReference type="ARBA" id="ARBA00022722"/>
    </source>
</evidence>
<dbReference type="Pfam" id="PF13361">
    <property type="entry name" value="UvrD_C"/>
    <property type="match status" value="2"/>
</dbReference>
<evidence type="ECO:0000256" key="11">
    <source>
        <dbReference type="ARBA" id="ARBA00023235"/>
    </source>
</evidence>
<keyword evidence="6 15" id="KW-0347">Helicase</keyword>
<evidence type="ECO:0000313" key="19">
    <source>
        <dbReference type="EMBL" id="MEJ5944901.1"/>
    </source>
</evidence>
<evidence type="ECO:0000256" key="16">
    <source>
        <dbReference type="SAM" id="MobiDB-lite"/>
    </source>
</evidence>
<evidence type="ECO:0000256" key="3">
    <source>
        <dbReference type="ARBA" id="ARBA00022741"/>
    </source>
</evidence>
<dbReference type="RefSeq" id="WP_339574281.1">
    <property type="nucleotide sequence ID" value="NZ_JBBIAA010000004.1"/>
</dbReference>
<dbReference type="Pfam" id="PF00580">
    <property type="entry name" value="UvrD-helicase"/>
    <property type="match status" value="1"/>
</dbReference>
<dbReference type="PROSITE" id="PS51198">
    <property type="entry name" value="UVRD_HELICASE_ATP_BIND"/>
    <property type="match status" value="1"/>
</dbReference>
<dbReference type="GO" id="GO:0016787">
    <property type="term" value="F:hydrolase activity"/>
    <property type="evidence" value="ECO:0007669"/>
    <property type="project" value="UniProtKB-KW"/>
</dbReference>
<keyword evidence="7" id="KW-0269">Exonuclease</keyword>
<name>A0ABU8RIJ2_9ACTN</name>
<dbReference type="PROSITE" id="PS51217">
    <property type="entry name" value="UVRD_HELICASE_CTER"/>
    <property type="match status" value="1"/>
</dbReference>
<evidence type="ECO:0000256" key="6">
    <source>
        <dbReference type="ARBA" id="ARBA00022806"/>
    </source>
</evidence>
<dbReference type="Gene3D" id="1.10.486.10">
    <property type="entry name" value="PCRA, domain 4"/>
    <property type="match status" value="1"/>
</dbReference>
<dbReference type="Pfam" id="PF12705">
    <property type="entry name" value="PDDEXK_1"/>
    <property type="match status" value="1"/>
</dbReference>
<feature type="binding site" evidence="15">
    <location>
        <begin position="77"/>
        <end position="84"/>
    </location>
    <ligand>
        <name>ATP</name>
        <dbReference type="ChEBI" id="CHEBI:30616"/>
    </ligand>
</feature>
<evidence type="ECO:0000256" key="13">
    <source>
        <dbReference type="ARBA" id="ARBA00034808"/>
    </source>
</evidence>
<comment type="catalytic activity">
    <reaction evidence="12">
        <text>Couples ATP hydrolysis with the unwinding of duplex DNA by translocating in the 3'-5' direction.</text>
        <dbReference type="EC" id="5.6.2.4"/>
    </reaction>
</comment>
<dbReference type="CDD" id="cd17932">
    <property type="entry name" value="DEXQc_UvrD"/>
    <property type="match status" value="1"/>
</dbReference>
<dbReference type="InterPro" id="IPR027417">
    <property type="entry name" value="P-loop_NTPase"/>
</dbReference>
<keyword evidence="3 15" id="KW-0547">Nucleotide-binding</keyword>
<organism evidence="19 20">
    <name type="scientific">Pseudokineococcus basanitobsidens</name>
    <dbReference type="NCBI Taxonomy" id="1926649"/>
    <lineage>
        <taxon>Bacteria</taxon>
        <taxon>Bacillati</taxon>
        <taxon>Actinomycetota</taxon>
        <taxon>Actinomycetes</taxon>
        <taxon>Kineosporiales</taxon>
        <taxon>Kineosporiaceae</taxon>
        <taxon>Pseudokineococcus</taxon>
    </lineage>
</organism>
<comment type="similarity">
    <text evidence="1">Belongs to the helicase family. UvrD subfamily.</text>
</comment>
<sequence>MTSGQGAPRSGGTASEGPSSPAQGELDLDLPGGGAPASAPPGAPDALAVARLLRRPPPTPEQRAVVEAGLEPLLVVAGAGSGKTETMAARVVQLVVTGQVAPDRVLGLTFTRKAAGELAERVRVRLRGLRAVLAADGGAQALAVVPEGEPVVATYHSYAASVLAEHGLRVGVEPGATVLGEAAAWQLASDVVGGWTGELPGVGSAVRTVVTAVLSLAGESAEHLVDPDDLDAALGAVLERVGRLPKDDAGGAPGRPTGRVADVLGVLRARRALVPLLREYAHRKAAAEVLDFGDQVRLAAHVATGAPAVGAVERSRYDVVLLDEYQDTSHAQLELLRALFGGGHPVTAVGDPHQSIYGFRGASAGTLQRFPRLFPRRTAGPVERDRQEGDDGAPARVLHLSTSWRNDHAVLSAANAVSAPLRAPSGVRSGEGPGEGAGAPAGVDGDPLVPPLAARPGAGGGEVRLAWHGDSSVEADAVADALAVAWHGREGGSGPGGRPTAAVLCRRRAQVPAVEDALRARGLPVEVVGMGGLLTRPEVLDVLAVLAVLDDPGRGDALARLLTGPRWRLGPRDLRALGREARRLGRAAAGLPDDAEDPGHAGDAVGGDVGGDDGGGAAERPEPAEAAGLVEVLAELAGDHPDGRPRRGLSAAAHARAVRLGRELGALRRRVGQPLPDLVGDVVRTTSLDVELASAPGATPGGARAQLDALVEVAAAFAATGRGAAGSPVGAFLAWVDAAAERERGLEQAEVEEPVGEPDEVAASRTAVQVLTVHAAKGLEWDVVAVPGLCEGVFPSGTRAGAPDTGSGWLVGLGALPYPLRGDAGSLPVWGEPGATSLADLTARTARFREDCGDAVVEEERRLAYVALTRARRTLLLSGATWLPGRTTASAPSRFLREVADALGEDVRDRLDAAVAAATADAPRPEPATAPWPDASGPAPALATAAEAVRAAAAEVGATRRTPWSDEVDLLLAERDAARRATTDVELPPHLSASRVVALARDPAALALAVRRPVPSAPARAARRGTAFHAWLERRWGATPLVDLDDLPGAQDEGAAGDDALPALQAAFEASEWATRVPVAVEVPVETTVDGTVLRGRVDAVFATPGGGYEVVDWKTGRPPGPGEERAAAVQLAVYRLAWSRVTGAPLQDVSAAFFYAAAGRTVRPVEGLDEEALLDVLRAAPFTG</sequence>
<dbReference type="SUPFAM" id="SSF52980">
    <property type="entry name" value="Restriction endonuclease-like"/>
    <property type="match status" value="1"/>
</dbReference>
<feature type="region of interest" description="Disordered" evidence="16">
    <location>
        <begin position="422"/>
        <end position="444"/>
    </location>
</feature>
<dbReference type="Proteomes" id="UP001387100">
    <property type="component" value="Unassembled WGS sequence"/>
</dbReference>
<dbReference type="GO" id="GO:0004386">
    <property type="term" value="F:helicase activity"/>
    <property type="evidence" value="ECO:0007669"/>
    <property type="project" value="UniProtKB-KW"/>
</dbReference>
<keyword evidence="4" id="KW-0227">DNA damage</keyword>
<feature type="compositionally biased region" description="Gly residues" evidence="16">
    <location>
        <begin position="429"/>
        <end position="439"/>
    </location>
</feature>
<dbReference type="EMBL" id="JBBIAA010000004">
    <property type="protein sequence ID" value="MEJ5944901.1"/>
    <property type="molecule type" value="Genomic_DNA"/>
</dbReference>
<evidence type="ECO:0000256" key="12">
    <source>
        <dbReference type="ARBA" id="ARBA00034617"/>
    </source>
</evidence>
<feature type="region of interest" description="Disordered" evidence="16">
    <location>
        <begin position="1"/>
        <end position="44"/>
    </location>
</feature>
<dbReference type="Gene3D" id="1.10.10.160">
    <property type="match status" value="1"/>
</dbReference>
<feature type="domain" description="UvrD-like helicase ATP-binding" evidence="17">
    <location>
        <begin position="56"/>
        <end position="407"/>
    </location>
</feature>
<evidence type="ECO:0000259" key="18">
    <source>
        <dbReference type="PROSITE" id="PS51217"/>
    </source>
</evidence>
<evidence type="ECO:0000256" key="7">
    <source>
        <dbReference type="ARBA" id="ARBA00022839"/>
    </source>
</evidence>
<evidence type="ECO:0000256" key="9">
    <source>
        <dbReference type="ARBA" id="ARBA00023125"/>
    </source>
</evidence>
<dbReference type="Gene3D" id="3.90.320.10">
    <property type="match status" value="1"/>
</dbReference>
<gene>
    <name evidence="19" type="ORF">WDZ17_06285</name>
</gene>
<dbReference type="SUPFAM" id="SSF52540">
    <property type="entry name" value="P-loop containing nucleoside triphosphate hydrolases"/>
    <property type="match status" value="1"/>
</dbReference>
<protein>
    <recommendedName>
        <fullName evidence="13">DNA 3'-5' helicase</fullName>
        <ecNumber evidence="13">5.6.2.4</ecNumber>
    </recommendedName>
</protein>
<dbReference type="InterPro" id="IPR011335">
    <property type="entry name" value="Restrct_endonuc-II-like"/>
</dbReference>
<dbReference type="PANTHER" id="PTHR11070">
    <property type="entry name" value="UVRD / RECB / PCRA DNA HELICASE FAMILY MEMBER"/>
    <property type="match status" value="1"/>
</dbReference>
<accession>A0ABU8RIJ2</accession>
<dbReference type="EC" id="5.6.2.4" evidence="13"/>
<comment type="catalytic activity">
    <reaction evidence="14">
        <text>ATP + H2O = ADP + phosphate + H(+)</text>
        <dbReference type="Rhea" id="RHEA:13065"/>
        <dbReference type="ChEBI" id="CHEBI:15377"/>
        <dbReference type="ChEBI" id="CHEBI:15378"/>
        <dbReference type="ChEBI" id="CHEBI:30616"/>
        <dbReference type="ChEBI" id="CHEBI:43474"/>
        <dbReference type="ChEBI" id="CHEBI:456216"/>
        <dbReference type="EC" id="5.6.2.4"/>
    </reaction>
</comment>
<feature type="compositionally biased region" description="Polar residues" evidence="16">
    <location>
        <begin position="12"/>
        <end position="22"/>
    </location>
</feature>
<feature type="region of interest" description="Disordered" evidence="16">
    <location>
        <begin position="917"/>
        <end position="942"/>
    </location>
</feature>
<keyword evidence="11" id="KW-0413">Isomerase</keyword>
<evidence type="ECO:0000256" key="10">
    <source>
        <dbReference type="ARBA" id="ARBA00023204"/>
    </source>
</evidence>
<evidence type="ECO:0000313" key="20">
    <source>
        <dbReference type="Proteomes" id="UP001387100"/>
    </source>
</evidence>